<name>F7NKQ8_9FIRM</name>
<feature type="transmembrane region" description="Helical" evidence="1">
    <location>
        <begin position="213"/>
        <end position="230"/>
    </location>
</feature>
<dbReference type="AlphaFoldDB" id="F7NKQ8"/>
<dbReference type="OrthoDB" id="86868at2"/>
<keyword evidence="1" id="KW-1133">Transmembrane helix</keyword>
<dbReference type="STRING" id="1009370.ALO_13384"/>
<dbReference type="eggNOG" id="ENOG502ZA1I">
    <property type="taxonomic scope" value="Bacteria"/>
</dbReference>
<feature type="transmembrane region" description="Helical" evidence="1">
    <location>
        <begin position="163"/>
        <end position="182"/>
    </location>
</feature>
<accession>F7NKQ8</accession>
<dbReference type="Proteomes" id="UP000003240">
    <property type="component" value="Unassembled WGS sequence"/>
</dbReference>
<gene>
    <name evidence="2" type="ORF">ALO_13384</name>
</gene>
<keyword evidence="1" id="KW-0472">Membrane</keyword>
<proteinExistence type="predicted"/>
<evidence type="ECO:0008006" key="4">
    <source>
        <dbReference type="Google" id="ProtNLM"/>
    </source>
</evidence>
<evidence type="ECO:0000313" key="3">
    <source>
        <dbReference type="Proteomes" id="UP000003240"/>
    </source>
</evidence>
<keyword evidence="1" id="KW-0812">Transmembrane</keyword>
<dbReference type="Pfam" id="PF16481">
    <property type="entry name" value="DUF5058"/>
    <property type="match status" value="1"/>
</dbReference>
<dbReference type="InterPro" id="IPR032479">
    <property type="entry name" value="DUF5058"/>
</dbReference>
<feature type="transmembrane region" description="Helical" evidence="1">
    <location>
        <begin position="52"/>
        <end position="77"/>
    </location>
</feature>
<comment type="caution">
    <text evidence="2">The sequence shown here is derived from an EMBL/GenBank/DDBJ whole genome shotgun (WGS) entry which is preliminary data.</text>
</comment>
<dbReference type="EMBL" id="AFGF01000119">
    <property type="protein sequence ID" value="EGO63362.1"/>
    <property type="molecule type" value="Genomic_DNA"/>
</dbReference>
<reference evidence="2 3" key="1">
    <citation type="journal article" date="2011" name="EMBO J.">
        <title>Structural diversity of bacterial flagellar motors.</title>
        <authorList>
            <person name="Chen S."/>
            <person name="Beeby M."/>
            <person name="Murphy G.E."/>
            <person name="Leadbetter J.R."/>
            <person name="Hendrixson D.R."/>
            <person name="Briegel A."/>
            <person name="Li Z."/>
            <person name="Shi J."/>
            <person name="Tocheva E.I."/>
            <person name="Muller A."/>
            <person name="Dobro M.J."/>
            <person name="Jensen G.J."/>
        </authorList>
    </citation>
    <scope>NUCLEOTIDE SEQUENCE [LARGE SCALE GENOMIC DNA]</scope>
    <source>
        <strain evidence="2 3">DSM 6540</strain>
    </source>
</reference>
<keyword evidence="3" id="KW-1185">Reference proteome</keyword>
<protein>
    <recommendedName>
        <fullName evidence="4">DUF5058 family protein</fullName>
    </recommendedName>
</protein>
<feature type="transmembrane region" description="Helical" evidence="1">
    <location>
        <begin position="122"/>
        <end position="142"/>
    </location>
</feature>
<dbReference type="RefSeq" id="WP_004096553.1">
    <property type="nucleotide sequence ID" value="NZ_AFGF01000119.1"/>
</dbReference>
<feature type="transmembrane region" description="Helical" evidence="1">
    <location>
        <begin position="12"/>
        <end position="31"/>
    </location>
</feature>
<sequence length="231" mass="24909">MDLQPVINSPGMWLASSIMVIVVVAQSFLYLREGFRGAAALGIPRSECVKGLRAAMITAIGPSLAPVVILLALLAVLGAPTTWMRMNDIGAARTELAMSALATKVYGVEIRSAGFDLKTFSYAIWGMALNNAGWMVVALIFVKRMNNAIKKMNEKYDPRWIKLLMTGAAIGLFAYLWSGSLIRGGGNLFAGIVSFIAMFLLSKYAGKYPRLQEPALGIAMLIGMFAAAAFF</sequence>
<evidence type="ECO:0000256" key="1">
    <source>
        <dbReference type="SAM" id="Phobius"/>
    </source>
</evidence>
<organism evidence="2 3">
    <name type="scientific">Acetonema longum DSM 6540</name>
    <dbReference type="NCBI Taxonomy" id="1009370"/>
    <lineage>
        <taxon>Bacteria</taxon>
        <taxon>Bacillati</taxon>
        <taxon>Bacillota</taxon>
        <taxon>Negativicutes</taxon>
        <taxon>Acetonemataceae</taxon>
        <taxon>Acetonema</taxon>
    </lineage>
</organism>
<feature type="transmembrane region" description="Helical" evidence="1">
    <location>
        <begin position="188"/>
        <end position="206"/>
    </location>
</feature>
<evidence type="ECO:0000313" key="2">
    <source>
        <dbReference type="EMBL" id="EGO63362.1"/>
    </source>
</evidence>